<evidence type="ECO:0000256" key="4">
    <source>
        <dbReference type="ARBA" id="ARBA00022741"/>
    </source>
</evidence>
<proteinExistence type="inferred from homology"/>
<dbReference type="InterPro" id="IPR000873">
    <property type="entry name" value="AMP-dep_synth/lig_dom"/>
</dbReference>
<comment type="catalytic activity">
    <reaction evidence="8">
        <text>firefly D-luciferin + ATP + O2 = firefly oxyluciferin + hnu + AMP + CO2 + diphosphate</text>
        <dbReference type="Rhea" id="RHEA:10732"/>
        <dbReference type="ChEBI" id="CHEBI:15379"/>
        <dbReference type="ChEBI" id="CHEBI:16526"/>
        <dbReference type="ChEBI" id="CHEBI:16792"/>
        <dbReference type="ChEBI" id="CHEBI:30212"/>
        <dbReference type="ChEBI" id="CHEBI:30616"/>
        <dbReference type="ChEBI" id="CHEBI:33019"/>
        <dbReference type="ChEBI" id="CHEBI:58038"/>
        <dbReference type="ChEBI" id="CHEBI:456215"/>
        <dbReference type="EC" id="1.13.12.7"/>
    </reaction>
</comment>
<dbReference type="PANTHER" id="PTHR24096">
    <property type="entry name" value="LONG-CHAIN-FATTY-ACID--COA LIGASE"/>
    <property type="match status" value="1"/>
</dbReference>
<name>A0ABD0JMW2_9CAEN</name>
<evidence type="ECO:0000256" key="3">
    <source>
        <dbReference type="ARBA" id="ARBA00019043"/>
    </source>
</evidence>
<keyword evidence="12" id="KW-1185">Reference proteome</keyword>
<dbReference type="PROSITE" id="PS00455">
    <property type="entry name" value="AMP_BINDING"/>
    <property type="match status" value="1"/>
</dbReference>
<dbReference type="InterPro" id="IPR020845">
    <property type="entry name" value="AMP-binding_CS"/>
</dbReference>
<dbReference type="GO" id="GO:0003824">
    <property type="term" value="F:catalytic activity"/>
    <property type="evidence" value="ECO:0007669"/>
    <property type="project" value="UniProtKB-ARBA"/>
</dbReference>
<reference evidence="11 12" key="1">
    <citation type="journal article" date="2023" name="Sci. Data">
        <title>Genome assembly of the Korean intertidal mud-creeper Batillaria attramentaria.</title>
        <authorList>
            <person name="Patra A.K."/>
            <person name="Ho P.T."/>
            <person name="Jun S."/>
            <person name="Lee S.J."/>
            <person name="Kim Y."/>
            <person name="Won Y.J."/>
        </authorList>
    </citation>
    <scope>NUCLEOTIDE SEQUENCE [LARGE SCALE GENOMIC DNA]</scope>
    <source>
        <strain evidence="11">Wonlab-2016</strain>
    </source>
</reference>
<dbReference type="FunFam" id="3.40.50.12780:FF:000003">
    <property type="entry name" value="Long-chain-fatty-acid--CoA ligase FadD"/>
    <property type="match status" value="1"/>
</dbReference>
<evidence type="ECO:0000259" key="9">
    <source>
        <dbReference type="Pfam" id="PF00501"/>
    </source>
</evidence>
<accession>A0ABD0JMW2</accession>
<evidence type="ECO:0000313" key="11">
    <source>
        <dbReference type="EMBL" id="KAK7476247.1"/>
    </source>
</evidence>
<dbReference type="Pfam" id="PF00501">
    <property type="entry name" value="AMP-binding"/>
    <property type="match status" value="1"/>
</dbReference>
<dbReference type="Gene3D" id="3.30.300.30">
    <property type="match status" value="1"/>
</dbReference>
<protein>
    <recommendedName>
        <fullName evidence="3">Luciferin 4-monooxygenase</fullName>
        <ecNumber evidence="2">1.13.12.7</ecNumber>
    </recommendedName>
</protein>
<keyword evidence="7" id="KW-0599">Photoprotein</keyword>
<gene>
    <name evidence="11" type="ORF">BaRGS_00032523</name>
</gene>
<dbReference type="EMBL" id="JACVVK020000381">
    <property type="protein sequence ID" value="KAK7476247.1"/>
    <property type="molecule type" value="Genomic_DNA"/>
</dbReference>
<organism evidence="11 12">
    <name type="scientific">Batillaria attramentaria</name>
    <dbReference type="NCBI Taxonomy" id="370345"/>
    <lineage>
        <taxon>Eukaryota</taxon>
        <taxon>Metazoa</taxon>
        <taxon>Spiralia</taxon>
        <taxon>Lophotrochozoa</taxon>
        <taxon>Mollusca</taxon>
        <taxon>Gastropoda</taxon>
        <taxon>Caenogastropoda</taxon>
        <taxon>Sorbeoconcha</taxon>
        <taxon>Cerithioidea</taxon>
        <taxon>Batillariidae</taxon>
        <taxon>Batillaria</taxon>
    </lineage>
</organism>
<dbReference type="AlphaFoldDB" id="A0ABD0JMW2"/>
<dbReference type="GO" id="GO:0005524">
    <property type="term" value="F:ATP binding"/>
    <property type="evidence" value="ECO:0007669"/>
    <property type="project" value="UniProtKB-KW"/>
</dbReference>
<feature type="domain" description="AMP-dependent synthetase/ligase" evidence="9">
    <location>
        <begin position="31"/>
        <end position="394"/>
    </location>
</feature>
<evidence type="ECO:0000256" key="7">
    <source>
        <dbReference type="ARBA" id="ARBA00023262"/>
    </source>
</evidence>
<evidence type="ECO:0000256" key="8">
    <source>
        <dbReference type="ARBA" id="ARBA00048497"/>
    </source>
</evidence>
<evidence type="ECO:0000256" key="5">
    <source>
        <dbReference type="ARBA" id="ARBA00022840"/>
    </source>
</evidence>
<comment type="similarity">
    <text evidence="1">Belongs to the ATP-dependent AMP-binding enzyme family.</text>
</comment>
<dbReference type="InterPro" id="IPR042099">
    <property type="entry name" value="ANL_N_sf"/>
</dbReference>
<evidence type="ECO:0000256" key="1">
    <source>
        <dbReference type="ARBA" id="ARBA00006432"/>
    </source>
</evidence>
<dbReference type="EC" id="1.13.12.7" evidence="2"/>
<dbReference type="InterPro" id="IPR045851">
    <property type="entry name" value="AMP-bd_C_sf"/>
</dbReference>
<dbReference type="PANTHER" id="PTHR24096:SF422">
    <property type="entry name" value="BCDNA.GH02901"/>
    <property type="match status" value="1"/>
</dbReference>
<keyword evidence="6" id="KW-0455">Luminescence</keyword>
<dbReference type="Pfam" id="PF13193">
    <property type="entry name" value="AMP-binding_C"/>
    <property type="match status" value="1"/>
</dbReference>
<comment type="caution">
    <text evidence="11">The sequence shown here is derived from an EMBL/GenBank/DDBJ whole genome shotgun (WGS) entry which is preliminary data.</text>
</comment>
<dbReference type="Proteomes" id="UP001519460">
    <property type="component" value="Unassembled WGS sequence"/>
</dbReference>
<keyword evidence="4" id="KW-0547">Nucleotide-binding</keyword>
<feature type="domain" description="AMP-binding enzyme C-terminal" evidence="10">
    <location>
        <begin position="445"/>
        <end position="521"/>
    </location>
</feature>
<evidence type="ECO:0000259" key="10">
    <source>
        <dbReference type="Pfam" id="PF13193"/>
    </source>
</evidence>
<sequence>MPSYLISPWEIRSHLPDVDIPNVNFAEFLLKRCDEYKDLIALEDFPTGRKYTYQQFKDFTIRVASALHKRGYRKGDVIATFTINVPEFSILITAAAALGVAVSTANPAYTSAELSRQLSHCGATAVFTIPQLVPVVKEAIHDPDMPHQVKELYTFGHQEEGVEFFNKLMEDSGKDFPENVDVDPINDVWLLPYSSGTTGLPKGVMITHHNVVANILQFRELLHVTPDDRTLGLLPFFHIYGLTAVQFGTLYDGGQLVTVPRFDPEMFLTSIQNKKISIFHGVPPIILFLAKHPLVDKFDLSSLKYMISGAAPLGEGLTKECMTRLGVPIYQGYGLTETSPVINIDGPPGHPGTIGYLVPNTVAKIVNVETCKPVKMGEMGEYCVKGPQVMKGYLHNQEATDEMIDKDGWLHTGDLGILREDGFVVIEDRLKELIKYKGFQVPPAELEGLLLTHPAVQDVGVIGIPEEGVGELPRAYIVLKPKASASAEDFIKFVEDNAAPSKRLRGGVEFVEEIPKTASGKILRRVLKAKVLQSS</sequence>
<dbReference type="CDD" id="cd05911">
    <property type="entry name" value="Firefly_Luc_like"/>
    <property type="match status" value="1"/>
</dbReference>
<dbReference type="GO" id="GO:0008218">
    <property type="term" value="P:bioluminescence"/>
    <property type="evidence" value="ECO:0007669"/>
    <property type="project" value="UniProtKB-KW"/>
</dbReference>
<dbReference type="FunFam" id="3.30.300.30:FF:000007">
    <property type="entry name" value="4-coumarate--CoA ligase 2"/>
    <property type="match status" value="1"/>
</dbReference>
<dbReference type="SUPFAM" id="SSF56801">
    <property type="entry name" value="Acetyl-CoA synthetase-like"/>
    <property type="match status" value="1"/>
</dbReference>
<dbReference type="InterPro" id="IPR025110">
    <property type="entry name" value="AMP-bd_C"/>
</dbReference>
<dbReference type="Gene3D" id="3.40.50.12780">
    <property type="entry name" value="N-terminal domain of ligase-like"/>
    <property type="match status" value="1"/>
</dbReference>
<evidence type="ECO:0000256" key="2">
    <source>
        <dbReference type="ARBA" id="ARBA00012532"/>
    </source>
</evidence>
<keyword evidence="5" id="KW-0067">ATP-binding</keyword>
<evidence type="ECO:0000256" key="6">
    <source>
        <dbReference type="ARBA" id="ARBA00023223"/>
    </source>
</evidence>
<evidence type="ECO:0000313" key="12">
    <source>
        <dbReference type="Proteomes" id="UP001519460"/>
    </source>
</evidence>